<dbReference type="RefSeq" id="XP_017200471.1">
    <property type="nucleotide sequence ID" value="XM_017344982.3"/>
</dbReference>
<dbReference type="InterPro" id="IPR045860">
    <property type="entry name" value="Snake_toxin-like_sf"/>
</dbReference>
<keyword evidence="10" id="KW-1185">Reference proteome</keyword>
<dbReference type="Ensembl" id="ENSOCUT00000040113.1">
    <property type="protein sequence ID" value="ENSOCUP00000028216.1"/>
    <property type="gene ID" value="ENSOCUG00000038545.1"/>
</dbReference>
<sequence length="143" mass="15102">MNPQLLWILLGTLLGAALGNRMRCYHCGGSGPSSSCKETVTVTCDEGERCGFLDRKPQPGLGQVKISGNPSMTLGHQHPACVAAHRCNQVEVESVGDVTYETHRNCCFGDLCNSAVASTVAPACIWAAVATTLAWLLPGLWSG</sequence>
<dbReference type="SUPFAM" id="SSF57302">
    <property type="entry name" value="Snake toxin-like"/>
    <property type="match status" value="1"/>
</dbReference>
<dbReference type="PANTHER" id="PTHR32286">
    <property type="entry name" value="LYMPHOCYTE ANTIGEN 6 COMPLEX LOCUS PROTEIN G6F"/>
    <property type="match status" value="1"/>
</dbReference>
<evidence type="ECO:0000256" key="5">
    <source>
        <dbReference type="ARBA" id="ARBA00023157"/>
    </source>
</evidence>
<dbReference type="GO" id="GO:0042802">
    <property type="term" value="F:identical protein binding"/>
    <property type="evidence" value="ECO:0007669"/>
    <property type="project" value="Ensembl"/>
</dbReference>
<dbReference type="KEGG" id="ocu:100351333"/>
<keyword evidence="3 7" id="KW-0732">Signal</keyword>
<dbReference type="InterPro" id="IPR016054">
    <property type="entry name" value="LY6_UPA_recep-like"/>
</dbReference>
<dbReference type="CTD" id="58530"/>
<evidence type="ECO:0000256" key="3">
    <source>
        <dbReference type="ARBA" id="ARBA00022729"/>
    </source>
</evidence>
<evidence type="ECO:0000256" key="6">
    <source>
        <dbReference type="ARBA" id="ARBA00023180"/>
    </source>
</evidence>
<dbReference type="EMBL" id="AAGW02070274">
    <property type="status" value="NOT_ANNOTATED_CDS"/>
    <property type="molecule type" value="Genomic_DNA"/>
</dbReference>
<proteinExistence type="predicted"/>
<dbReference type="GO" id="GO:0095500">
    <property type="term" value="P:acetylcholine receptor signaling pathway"/>
    <property type="evidence" value="ECO:0007669"/>
    <property type="project" value="Ensembl"/>
</dbReference>
<dbReference type="InParanoid" id="A0A5F9C3M3"/>
<keyword evidence="2" id="KW-1003">Cell membrane</keyword>
<feature type="domain" description="UPAR/Ly6" evidence="8">
    <location>
        <begin position="21"/>
        <end position="115"/>
    </location>
</feature>
<keyword evidence="6" id="KW-0325">Glycoprotein</keyword>
<dbReference type="Proteomes" id="UP000001811">
    <property type="component" value="Chromosome 12"/>
</dbReference>
<evidence type="ECO:0000256" key="2">
    <source>
        <dbReference type="ARBA" id="ARBA00022475"/>
    </source>
</evidence>
<evidence type="ECO:0000313" key="9">
    <source>
        <dbReference type="Ensembl" id="ENSOCUP00000028216.1"/>
    </source>
</evidence>
<evidence type="ECO:0000313" key="10">
    <source>
        <dbReference type="Proteomes" id="UP000001811"/>
    </source>
</evidence>
<dbReference type="GO" id="GO:0032991">
    <property type="term" value="C:protein-containing complex"/>
    <property type="evidence" value="ECO:0007669"/>
    <property type="project" value="Ensembl"/>
</dbReference>
<keyword evidence="4" id="KW-0472">Membrane</keyword>
<dbReference type="GeneID" id="100351333"/>
<dbReference type="PaxDb" id="9986-ENSOCUP00000024885"/>
<dbReference type="GeneTree" id="ENSGT00390000015960"/>
<dbReference type="PANTHER" id="PTHR32286:SF9">
    <property type="entry name" value="LYMPHOCYTE ANTIGEN 6 COMPLEX LOCUS PROTEIN G6D"/>
    <property type="match status" value="1"/>
</dbReference>
<evidence type="ECO:0000256" key="7">
    <source>
        <dbReference type="SAM" id="SignalP"/>
    </source>
</evidence>
<organism evidence="9 10">
    <name type="scientific">Oryctolagus cuniculus</name>
    <name type="common">Rabbit</name>
    <dbReference type="NCBI Taxonomy" id="9986"/>
    <lineage>
        <taxon>Eukaryota</taxon>
        <taxon>Metazoa</taxon>
        <taxon>Chordata</taxon>
        <taxon>Craniata</taxon>
        <taxon>Vertebrata</taxon>
        <taxon>Euteleostomi</taxon>
        <taxon>Mammalia</taxon>
        <taxon>Eutheria</taxon>
        <taxon>Euarchontoglires</taxon>
        <taxon>Glires</taxon>
        <taxon>Lagomorpha</taxon>
        <taxon>Leporidae</taxon>
        <taxon>Oryctolagus</taxon>
    </lineage>
</organism>
<reference evidence="9 10" key="1">
    <citation type="journal article" date="2011" name="Nature">
        <title>A high-resolution map of human evolutionary constraint using 29 mammals.</title>
        <authorList>
            <person name="Lindblad-Toh K."/>
            <person name="Garber M."/>
            <person name="Zuk O."/>
            <person name="Lin M.F."/>
            <person name="Parker B.J."/>
            <person name="Washietl S."/>
            <person name="Kheradpour P."/>
            <person name="Ernst J."/>
            <person name="Jordan G."/>
            <person name="Mauceli E."/>
            <person name="Ward L.D."/>
            <person name="Lowe C.B."/>
            <person name="Holloway A.K."/>
            <person name="Clamp M."/>
            <person name="Gnerre S."/>
            <person name="Alfoldi J."/>
            <person name="Beal K."/>
            <person name="Chang J."/>
            <person name="Clawson H."/>
            <person name="Cuff J."/>
            <person name="Di Palma F."/>
            <person name="Fitzgerald S."/>
            <person name="Flicek P."/>
            <person name="Guttman M."/>
            <person name="Hubisz M.J."/>
            <person name="Jaffe D.B."/>
            <person name="Jungreis I."/>
            <person name="Kent W.J."/>
            <person name="Kostka D."/>
            <person name="Lara M."/>
            <person name="Martins A.L."/>
            <person name="Massingham T."/>
            <person name="Moltke I."/>
            <person name="Raney B.J."/>
            <person name="Rasmussen M.D."/>
            <person name="Robinson J."/>
            <person name="Stark A."/>
            <person name="Vilella A.J."/>
            <person name="Wen J."/>
            <person name="Xie X."/>
            <person name="Zody M.C."/>
            <person name="Baldwin J."/>
            <person name="Bloom T."/>
            <person name="Chin C.W."/>
            <person name="Heiman D."/>
            <person name="Nicol R."/>
            <person name="Nusbaum C."/>
            <person name="Young S."/>
            <person name="Wilkinson J."/>
            <person name="Worley K.C."/>
            <person name="Kovar C.L."/>
            <person name="Muzny D.M."/>
            <person name="Gibbs R.A."/>
            <person name="Cree A."/>
            <person name="Dihn H.H."/>
            <person name="Fowler G."/>
            <person name="Jhangiani S."/>
            <person name="Joshi V."/>
            <person name="Lee S."/>
            <person name="Lewis L.R."/>
            <person name="Nazareth L.V."/>
            <person name="Okwuonu G."/>
            <person name="Santibanez J."/>
            <person name="Warren W.C."/>
            <person name="Mardis E.R."/>
            <person name="Weinstock G.M."/>
            <person name="Wilson R.K."/>
            <person name="Delehaunty K."/>
            <person name="Dooling D."/>
            <person name="Fronik C."/>
            <person name="Fulton L."/>
            <person name="Fulton B."/>
            <person name="Graves T."/>
            <person name="Minx P."/>
            <person name="Sodergren E."/>
            <person name="Birney E."/>
            <person name="Margulies E.H."/>
            <person name="Herrero J."/>
            <person name="Green E.D."/>
            <person name="Haussler D."/>
            <person name="Siepel A."/>
            <person name="Goldman N."/>
            <person name="Pollard K.S."/>
            <person name="Pedersen J.S."/>
            <person name="Lander E.S."/>
            <person name="Kellis M."/>
        </authorList>
    </citation>
    <scope>NUCLEOTIDE SEQUENCE [LARGE SCALE GENOMIC DNA]</scope>
    <source>
        <strain evidence="9 10">Thorbecke inbred</strain>
    </source>
</reference>
<protein>
    <submittedName>
        <fullName evidence="9">Lymphocyte antigen 6 family member G6D</fullName>
    </submittedName>
</protein>
<comment type="subcellular location">
    <subcellularLocation>
        <location evidence="1">Cell membrane</location>
    </subcellularLocation>
</comment>
<evidence type="ECO:0000256" key="1">
    <source>
        <dbReference type="ARBA" id="ARBA00004236"/>
    </source>
</evidence>
<dbReference type="GO" id="GO:0030550">
    <property type="term" value="F:acetylcholine receptor inhibitor activity"/>
    <property type="evidence" value="ECO:0007669"/>
    <property type="project" value="Ensembl"/>
</dbReference>
<evidence type="ECO:0000259" key="8">
    <source>
        <dbReference type="Pfam" id="PF00021"/>
    </source>
</evidence>
<keyword evidence="5" id="KW-1015">Disulfide bond</keyword>
<dbReference type="InterPro" id="IPR026524">
    <property type="entry name" value="LY6G6d/LY6G6f"/>
</dbReference>
<dbReference type="GO" id="GO:0009897">
    <property type="term" value="C:external side of plasma membrane"/>
    <property type="evidence" value="ECO:0007669"/>
    <property type="project" value="Ensembl"/>
</dbReference>
<dbReference type="Gene3D" id="2.10.60.10">
    <property type="entry name" value="CD59"/>
    <property type="match status" value="1"/>
</dbReference>
<dbReference type="GO" id="GO:0045202">
    <property type="term" value="C:synapse"/>
    <property type="evidence" value="ECO:0007669"/>
    <property type="project" value="GOC"/>
</dbReference>
<dbReference type="Bgee" id="ENSOCUG00000038545">
    <property type="expression patterns" value="Expressed in autopod skin and 3 other cell types or tissues"/>
</dbReference>
<accession>A0A5F9C3M3</accession>
<name>A0A5F9C3M3_RABIT</name>
<evidence type="ECO:0000256" key="4">
    <source>
        <dbReference type="ARBA" id="ARBA00023136"/>
    </source>
</evidence>
<feature type="signal peptide" evidence="7">
    <location>
        <begin position="1"/>
        <end position="19"/>
    </location>
</feature>
<dbReference type="FunCoup" id="A0A5F9C3M3">
    <property type="interactions" value="2"/>
</dbReference>
<dbReference type="Pfam" id="PF00021">
    <property type="entry name" value="UPAR_LY6"/>
    <property type="match status" value="1"/>
</dbReference>
<reference evidence="9" key="3">
    <citation type="submission" date="2025-09" db="UniProtKB">
        <authorList>
            <consortium name="Ensembl"/>
        </authorList>
    </citation>
    <scope>IDENTIFICATION</scope>
    <source>
        <strain evidence="9">Thorbecke</strain>
    </source>
</reference>
<gene>
    <name evidence="9" type="primary">LY6G6D</name>
</gene>
<dbReference type="OrthoDB" id="9436841at2759"/>
<reference evidence="9" key="2">
    <citation type="submission" date="2025-08" db="UniProtKB">
        <authorList>
            <consortium name="Ensembl"/>
        </authorList>
    </citation>
    <scope>IDENTIFICATION</scope>
    <source>
        <strain evidence="9">Thorbecke</strain>
    </source>
</reference>
<dbReference type="AlphaFoldDB" id="A0A5F9C3M3"/>
<feature type="chain" id="PRO_5023872417" evidence="7">
    <location>
        <begin position="20"/>
        <end position="143"/>
    </location>
</feature>